<feature type="coiled-coil region" evidence="1">
    <location>
        <begin position="434"/>
        <end position="509"/>
    </location>
</feature>
<evidence type="ECO:0000313" key="2">
    <source>
        <dbReference type="EMBL" id="ALR19777.1"/>
    </source>
</evidence>
<proteinExistence type="predicted"/>
<keyword evidence="3" id="KW-1185">Reference proteome</keyword>
<gene>
    <name evidence="2" type="ORF">ATN00_05085</name>
</gene>
<accession>A0A0S3EWG9</accession>
<name>A0A0S3EWG9_9SPHN</name>
<feature type="coiled-coil region" evidence="1">
    <location>
        <begin position="229"/>
        <end position="260"/>
    </location>
</feature>
<evidence type="ECO:0000313" key="3">
    <source>
        <dbReference type="Proteomes" id="UP000056968"/>
    </source>
</evidence>
<keyword evidence="1" id="KW-0175">Coiled coil</keyword>
<dbReference type="EMBL" id="CP013264">
    <property type="protein sequence ID" value="ALR19777.1"/>
    <property type="molecule type" value="Genomic_DNA"/>
</dbReference>
<dbReference type="KEGG" id="sbd:ATN00_05085"/>
<dbReference type="OrthoDB" id="180544at2"/>
<reference evidence="2 3" key="1">
    <citation type="submission" date="2015-11" db="EMBL/GenBank/DDBJ databases">
        <title>A Two-component Flavoprotein Monooxygenase System MeaXY Responsible for para-Hydroxylation of 2-Methyl-6-ethylaniline and 2,6-Diethylaniline in Sphingobium baderi DE-13.</title>
        <authorList>
            <person name="Cheng M."/>
            <person name="Meng Q."/>
            <person name="Yang Y."/>
            <person name="Chu C."/>
            <person name="Yan X."/>
            <person name="He J."/>
            <person name="Li S."/>
        </authorList>
    </citation>
    <scope>NUCLEOTIDE SEQUENCE [LARGE SCALE GENOMIC DNA]</scope>
    <source>
        <strain evidence="2 3">DE-13</strain>
    </source>
</reference>
<dbReference type="AlphaFoldDB" id="A0A0S3EWG9"/>
<protein>
    <submittedName>
        <fullName evidence="2">Chromosome segregation protein SMC</fullName>
    </submittedName>
</protein>
<dbReference type="RefSeq" id="WP_062062896.1">
    <property type="nucleotide sequence ID" value="NZ_CP013264.1"/>
</dbReference>
<sequence length="658" mass="72180">MSQQDDLFPVQPLNVEVPKNLTEPRLWVRRLKIWKEPGGEIIRDIELRPGLNIIWSPDGDDDPEGGGRAIGHGSGKTLFCRLLRYCLGESRFADEVQRDAISTTFLNGVVGAEVMLDGVCWAVTRPLGIARKHFAIVNGNLDIVAKMEGTATGIEPLIDAIEATILGEGTSQLARLSVGQRAWPVALAWAARDQECRFDDVLDWRSSASGSDTPQPGSGDAKGPRLLAMRAFLNAITEEEQAARRQEQDLASQLDQAKRQRSFLEWDQGRRLARLVRDLGLGDAALPDTPLLLETLKSVAEEKLAAAAKLPSGVSAELDGARRTSQNARIALRDTELKAAELDAKLPLEEKLLTQMSSEIPGLSAAAQSAASPVCPICEVPIDTALADGCNLSHKLPDQAQCRARWDAKRQEIEAQRQTIASIKAEISALKPKIALASQKAQQAEERVDRLEKATDARSTSWRTATRNVEDVQRSTELVDELARAESAITKLEENLQRVREQLRGFEDKQAKAIGAISQKFSAVIQRLLGEDAKGIVRLTGKGLEIGVEAGGDRRTAAIQSLKVLAFDLACLCLSIEGRTRIPAFLIHDSPREADLGQTIYDEHFRLLRALEEELAGGTFQYLITTTTRPPQDINKEPWRRAVLRGAPGRERLLGCDL</sequence>
<evidence type="ECO:0000256" key="1">
    <source>
        <dbReference type="SAM" id="Coils"/>
    </source>
</evidence>
<organism evidence="2 3">
    <name type="scientific">Sphingobium baderi</name>
    <dbReference type="NCBI Taxonomy" id="1332080"/>
    <lineage>
        <taxon>Bacteria</taxon>
        <taxon>Pseudomonadati</taxon>
        <taxon>Pseudomonadota</taxon>
        <taxon>Alphaproteobacteria</taxon>
        <taxon>Sphingomonadales</taxon>
        <taxon>Sphingomonadaceae</taxon>
        <taxon>Sphingobium</taxon>
    </lineage>
</organism>
<dbReference type="STRING" id="1332080.ATN00_05085"/>
<dbReference type="Proteomes" id="UP000056968">
    <property type="component" value="Chromosome"/>
</dbReference>